<feature type="signal peptide" evidence="1">
    <location>
        <begin position="1"/>
        <end position="18"/>
    </location>
</feature>
<keyword evidence="1" id="KW-0732">Signal</keyword>
<feature type="chain" id="PRO_5003597871" evidence="1">
    <location>
        <begin position="19"/>
        <end position="102"/>
    </location>
</feature>
<sequence>MRFSIILIVTLFFGSVHASDKAFEKYSPPNCKMIAEWVDVQGQSKTSVNIKQSDYPNLHLYDVAIAIYISRNMPLSKSNTYASAYLNCRAIIAGNVVVKSED</sequence>
<keyword evidence="3" id="KW-1185">Reference proteome</keyword>
<evidence type="ECO:0000313" key="2">
    <source>
        <dbReference type="EMBL" id="GAB55016.1"/>
    </source>
</evidence>
<dbReference type="EMBL" id="BAET01000007">
    <property type="protein sequence ID" value="GAB55016.1"/>
    <property type="molecule type" value="Genomic_DNA"/>
</dbReference>
<dbReference type="RefSeq" id="WP_006003691.1">
    <property type="nucleotide sequence ID" value="NZ_BAET01000007.1"/>
</dbReference>
<dbReference type="Proteomes" id="UP000053586">
    <property type="component" value="Unassembled WGS sequence"/>
</dbReference>
<reference evidence="2 3" key="1">
    <citation type="journal article" date="2012" name="J. Bacteriol.">
        <title>Genome sequence of proteorhodopsin-containing sea ice bacterium Glaciecola punicea ACAM 611T.</title>
        <authorList>
            <person name="Qin Q.-L."/>
            <person name="Xie B.-B."/>
            <person name="Shu Y.-L."/>
            <person name="Rong J.-C."/>
            <person name="Zhao D.-L."/>
            <person name="Zhang X.-Y."/>
            <person name="Chen X.-L."/>
            <person name="Zhou B.-C."/>
            <person name="Zhanga Y.-Z."/>
        </authorList>
    </citation>
    <scope>NUCLEOTIDE SEQUENCE [LARGE SCALE GENOMIC DNA]</scope>
    <source>
        <strain evidence="2 3">ACAM 611</strain>
    </source>
</reference>
<accession>H5T9N9</accession>
<dbReference type="AlphaFoldDB" id="H5T9N9"/>
<evidence type="ECO:0000256" key="1">
    <source>
        <dbReference type="SAM" id="SignalP"/>
    </source>
</evidence>
<proteinExistence type="predicted"/>
<comment type="caution">
    <text evidence="2">The sequence shown here is derived from an EMBL/GenBank/DDBJ whole genome shotgun (WGS) entry which is preliminary data.</text>
</comment>
<gene>
    <name evidence="2" type="ORF">GPUN_0884</name>
</gene>
<organism evidence="2 3">
    <name type="scientific">Glaciecola punicea ACAM 611</name>
    <dbReference type="NCBI Taxonomy" id="1121923"/>
    <lineage>
        <taxon>Bacteria</taxon>
        <taxon>Pseudomonadati</taxon>
        <taxon>Pseudomonadota</taxon>
        <taxon>Gammaproteobacteria</taxon>
        <taxon>Alteromonadales</taxon>
        <taxon>Alteromonadaceae</taxon>
        <taxon>Glaciecola</taxon>
    </lineage>
</organism>
<name>H5T9N9_9ALTE</name>
<evidence type="ECO:0000313" key="3">
    <source>
        <dbReference type="Proteomes" id="UP000053586"/>
    </source>
</evidence>
<protein>
    <submittedName>
        <fullName evidence="2">Uncharacterized protein</fullName>
    </submittedName>
</protein>
<reference evidence="2 3" key="2">
    <citation type="journal article" date="2017" name="Antonie Van Leeuwenhoek">
        <title>Rhizobium rhizosphaerae sp. nov., a novel species isolated from rice rhizosphere.</title>
        <authorList>
            <person name="Zhao J.J."/>
            <person name="Zhang J."/>
            <person name="Zhang R.J."/>
            <person name="Zhang C.W."/>
            <person name="Yin H.Q."/>
            <person name="Zhang X.X."/>
        </authorList>
    </citation>
    <scope>NUCLEOTIDE SEQUENCE [LARGE SCALE GENOMIC DNA]</scope>
    <source>
        <strain evidence="2 3">ACAM 611</strain>
    </source>
</reference>